<dbReference type="GO" id="GO:0006313">
    <property type="term" value="P:DNA transposition"/>
    <property type="evidence" value="ECO:0007669"/>
    <property type="project" value="InterPro"/>
</dbReference>
<evidence type="ECO:0000259" key="1">
    <source>
        <dbReference type="SMART" id="SM01321"/>
    </source>
</evidence>
<evidence type="ECO:0000313" key="2">
    <source>
        <dbReference type="EMBL" id="KTD79219.1"/>
    </source>
</evidence>
<accession>A0A0W1ADK8</accession>
<reference evidence="2 3" key="1">
    <citation type="submission" date="2015-11" db="EMBL/GenBank/DDBJ databases">
        <title>Genomic analysis of 38 Legionella species identifies large and diverse effector repertoires.</title>
        <authorList>
            <person name="Burstein D."/>
            <person name="Amaro F."/>
            <person name="Zusman T."/>
            <person name="Lifshitz Z."/>
            <person name="Cohen O."/>
            <person name="Gilbert J.A."/>
            <person name="Pupko T."/>
            <person name="Shuman H.A."/>
            <person name="Segal G."/>
        </authorList>
    </citation>
    <scope>NUCLEOTIDE SEQUENCE [LARGE SCALE GENOMIC DNA]</scope>
    <source>
        <strain evidence="2 3">ATCC 51914</strain>
    </source>
</reference>
<evidence type="ECO:0000313" key="3">
    <source>
        <dbReference type="Proteomes" id="UP000054729"/>
    </source>
</evidence>
<dbReference type="SMART" id="SM01321">
    <property type="entry name" value="Y1_Tnp"/>
    <property type="match status" value="1"/>
</dbReference>
<dbReference type="GO" id="GO:0003677">
    <property type="term" value="F:DNA binding"/>
    <property type="evidence" value="ECO:0007669"/>
    <property type="project" value="InterPro"/>
</dbReference>
<dbReference type="Pfam" id="PF01797">
    <property type="entry name" value="Y1_Tnp"/>
    <property type="match status" value="1"/>
</dbReference>
<comment type="caution">
    <text evidence="2">The sequence shown here is derived from an EMBL/GenBank/DDBJ whole genome shotgun (WGS) entry which is preliminary data.</text>
</comment>
<dbReference type="InterPro" id="IPR002686">
    <property type="entry name" value="Transposase_17"/>
</dbReference>
<feature type="domain" description="Transposase IS200-like" evidence="1">
    <location>
        <begin position="6"/>
        <end position="159"/>
    </location>
</feature>
<sequence>MTLEAAIPLAYFITFTCYGTWLHGEKPTSVDRLCNTPGTDFLVQNPKRAQLVKVQMSEPPYLLDHKRRNIVLKSIKEVCTYRKWSLFAAHVRSNHVHLVLHAMSKPEIVMNTIKAYASRQLNESPLDISRMNRWTRHGSTRYLWEEEEVEATIHYVVHEQGELMAFYENKDRLVVGDL</sequence>
<protein>
    <submittedName>
        <fullName evidence="2">Transposase IS200 like protein</fullName>
    </submittedName>
</protein>
<dbReference type="AlphaFoldDB" id="A0A0W1ADK8"/>
<dbReference type="RefSeq" id="WP_058479999.1">
    <property type="nucleotide sequence ID" value="NZ_CAAAIQ010000007.1"/>
</dbReference>
<dbReference type="OrthoDB" id="274221at2"/>
<dbReference type="Proteomes" id="UP000054729">
    <property type="component" value="Unassembled WGS sequence"/>
</dbReference>
<dbReference type="InterPro" id="IPR036515">
    <property type="entry name" value="Transposase_17_sf"/>
</dbReference>
<gene>
    <name evidence="2" type="ORF">Lwal_1291</name>
</gene>
<dbReference type="PATRIC" id="fig|66969.6.peg.1420"/>
<dbReference type="EMBL" id="LNZB01000036">
    <property type="protein sequence ID" value="KTD79219.1"/>
    <property type="molecule type" value="Genomic_DNA"/>
</dbReference>
<proteinExistence type="predicted"/>
<dbReference type="SUPFAM" id="SSF143422">
    <property type="entry name" value="Transposase IS200-like"/>
    <property type="match status" value="1"/>
</dbReference>
<organism evidence="2 3">
    <name type="scientific">Legionella waltersii</name>
    <dbReference type="NCBI Taxonomy" id="66969"/>
    <lineage>
        <taxon>Bacteria</taxon>
        <taxon>Pseudomonadati</taxon>
        <taxon>Pseudomonadota</taxon>
        <taxon>Gammaproteobacteria</taxon>
        <taxon>Legionellales</taxon>
        <taxon>Legionellaceae</taxon>
        <taxon>Legionella</taxon>
    </lineage>
</organism>
<name>A0A0W1ADK8_9GAMM</name>
<keyword evidence="3" id="KW-1185">Reference proteome</keyword>
<dbReference type="GO" id="GO:0004803">
    <property type="term" value="F:transposase activity"/>
    <property type="evidence" value="ECO:0007669"/>
    <property type="project" value="InterPro"/>
</dbReference>
<dbReference type="STRING" id="66969.Lwal_1291"/>
<dbReference type="Gene3D" id="3.30.70.1290">
    <property type="entry name" value="Transposase IS200-like"/>
    <property type="match status" value="1"/>
</dbReference>